<accession>A0A133UX75</accession>
<proteinExistence type="predicted"/>
<sequence length="78" mass="9413">MRNPKPKTRNRIDPEVLDCREYLRIFEGRFTGGRSLSLLFFFIRSVFKAGLRMFKLFMVWGLVFGWHCSSWSGEWAWF</sequence>
<organism evidence="1 2">
    <name type="scientific">candidate division MSBL1 archaeon SCGC-AAA259M10</name>
    <dbReference type="NCBI Taxonomy" id="1698270"/>
    <lineage>
        <taxon>Archaea</taxon>
        <taxon>Methanobacteriati</taxon>
        <taxon>Methanobacteriota</taxon>
        <taxon>candidate division MSBL1</taxon>
    </lineage>
</organism>
<name>A0A133UX75_9EURY</name>
<dbReference type="EMBL" id="LHXU01000094">
    <property type="protein sequence ID" value="KXA98782.1"/>
    <property type="molecule type" value="Genomic_DNA"/>
</dbReference>
<reference evidence="1 2" key="1">
    <citation type="journal article" date="2016" name="Sci. Rep.">
        <title>Metabolic traits of an uncultured archaeal lineage -MSBL1- from brine pools of the Red Sea.</title>
        <authorList>
            <person name="Mwirichia R."/>
            <person name="Alam I."/>
            <person name="Rashid M."/>
            <person name="Vinu M."/>
            <person name="Ba-Alawi W."/>
            <person name="Anthony Kamau A."/>
            <person name="Kamanda Ngugi D."/>
            <person name="Goker M."/>
            <person name="Klenk H.P."/>
            <person name="Bajic V."/>
            <person name="Stingl U."/>
        </authorList>
    </citation>
    <scope>NUCLEOTIDE SEQUENCE [LARGE SCALE GENOMIC DNA]</scope>
    <source>
        <strain evidence="1">SCGC-AAA259M10</strain>
    </source>
</reference>
<comment type="caution">
    <text evidence="1">The sequence shown here is derived from an EMBL/GenBank/DDBJ whole genome shotgun (WGS) entry which is preliminary data.</text>
</comment>
<dbReference type="Proteomes" id="UP000070341">
    <property type="component" value="Unassembled WGS sequence"/>
</dbReference>
<keyword evidence="2" id="KW-1185">Reference proteome</keyword>
<evidence type="ECO:0000313" key="2">
    <source>
        <dbReference type="Proteomes" id="UP000070341"/>
    </source>
</evidence>
<dbReference type="AlphaFoldDB" id="A0A133UX75"/>
<protein>
    <submittedName>
        <fullName evidence="1">Uncharacterized protein</fullName>
    </submittedName>
</protein>
<evidence type="ECO:0000313" key="1">
    <source>
        <dbReference type="EMBL" id="KXA98782.1"/>
    </source>
</evidence>
<gene>
    <name evidence="1" type="ORF">AKJ40_04450</name>
</gene>